<dbReference type="Proteomes" id="UP000553034">
    <property type="component" value="Unassembled WGS sequence"/>
</dbReference>
<dbReference type="AlphaFoldDB" id="A0A840ELX7"/>
<dbReference type="EMBL" id="JACIFO010000001">
    <property type="protein sequence ID" value="MBB4117990.1"/>
    <property type="molecule type" value="Genomic_DNA"/>
</dbReference>
<keyword evidence="2" id="KW-1185">Reference proteome</keyword>
<gene>
    <name evidence="1" type="ORF">GGR32_000262</name>
</gene>
<comment type="caution">
    <text evidence="1">The sequence shown here is derived from an EMBL/GenBank/DDBJ whole genome shotgun (WGS) entry which is preliminary data.</text>
</comment>
<protein>
    <submittedName>
        <fullName evidence="1">Uncharacterized protein</fullName>
    </submittedName>
</protein>
<accession>A0A840ELX7</accession>
<proteinExistence type="predicted"/>
<sequence length="154" mass="17497">MLQLKTLSLLFIVFLSSTNLSEIRSLYVELTTSKAKQKAFVAYMQKTDTATPILQAYKGASYILQSKTTSERKLRKQFFMKGAKLIDNAAVKEPGNIEIRLIRLSIQENIPKALGYNANILDDVAQIREGLKNITDAELKQYIARYIKQSKSFK</sequence>
<organism evidence="1 2">
    <name type="scientific">Mesonia hippocampi</name>
    <dbReference type="NCBI Taxonomy" id="1628250"/>
    <lineage>
        <taxon>Bacteria</taxon>
        <taxon>Pseudomonadati</taxon>
        <taxon>Bacteroidota</taxon>
        <taxon>Flavobacteriia</taxon>
        <taxon>Flavobacteriales</taxon>
        <taxon>Flavobacteriaceae</taxon>
        <taxon>Mesonia</taxon>
    </lineage>
</organism>
<reference evidence="1 2" key="1">
    <citation type="submission" date="2020-08" db="EMBL/GenBank/DDBJ databases">
        <title>Genomic Encyclopedia of Type Strains, Phase IV (KMG-IV): sequencing the most valuable type-strain genomes for metagenomic binning, comparative biology and taxonomic classification.</title>
        <authorList>
            <person name="Goeker M."/>
        </authorList>
    </citation>
    <scope>NUCLEOTIDE SEQUENCE [LARGE SCALE GENOMIC DNA]</scope>
    <source>
        <strain evidence="1 2">DSM 29568</strain>
    </source>
</reference>
<evidence type="ECO:0000313" key="1">
    <source>
        <dbReference type="EMBL" id="MBB4117990.1"/>
    </source>
</evidence>
<dbReference type="RefSeq" id="WP_183475633.1">
    <property type="nucleotide sequence ID" value="NZ_JACIFO010000001.1"/>
</dbReference>
<name>A0A840ELX7_9FLAO</name>
<evidence type="ECO:0000313" key="2">
    <source>
        <dbReference type="Proteomes" id="UP000553034"/>
    </source>
</evidence>